<dbReference type="PANTHER" id="PTHR12049">
    <property type="entry name" value="PROTEIN ARGININE METHYLTRANSFERASE NDUFAF7, MITOCHONDRIAL"/>
    <property type="match status" value="1"/>
</dbReference>
<protein>
    <submittedName>
        <fullName evidence="3">SAM-dependent methyltransferase, MidA family</fullName>
    </submittedName>
</protein>
<dbReference type="AlphaFoldDB" id="A0A9W4M9F5"/>
<evidence type="ECO:0000313" key="4">
    <source>
        <dbReference type="Proteomes" id="UP001153328"/>
    </source>
</evidence>
<name>A0A9W4M9F5_9ACTN</name>
<organism evidence="3 4">
    <name type="scientific">Actinacidiphila bryophytorum</name>
    <dbReference type="NCBI Taxonomy" id="1436133"/>
    <lineage>
        <taxon>Bacteria</taxon>
        <taxon>Bacillati</taxon>
        <taxon>Actinomycetota</taxon>
        <taxon>Actinomycetes</taxon>
        <taxon>Kitasatosporales</taxon>
        <taxon>Streptomycetaceae</taxon>
        <taxon>Actinacidiphila</taxon>
    </lineage>
</organism>
<keyword evidence="1 3" id="KW-0489">Methyltransferase</keyword>
<dbReference type="Proteomes" id="UP001153328">
    <property type="component" value="Unassembled WGS sequence"/>
</dbReference>
<sequence length="329" mass="34499">MTSPTPQWLPWRTAMQQALYGSGGFFTRERPADHFSTSVHVSPLYARAVAELLCRVDSALGHPADLVFTDMAAGRGELCAGVLDALPSSVAARVRAYAVELAPRPAGLDPRVTWTAQPPDGVRGLLFANEWLDNVPLDVAEADEDGAVRYVEVSTADGAERLGAQVGGADLRWLRRWWPRIPPGGRAEIGRTRDEAWAAAAGTLADGLAVAVDYSHELARRPEYGTLTGYRAGRQVPPVPDGSCDLTAHVAADSLPGATPVPQRTALRALGVTAARPPLSLATTAPAAYVQALAAATQAATLTSPSALGTFTWSLTPTPPLAAVASALT</sequence>
<gene>
    <name evidence="3" type="ORF">SBRY_30391</name>
</gene>
<keyword evidence="4" id="KW-1185">Reference proteome</keyword>
<proteinExistence type="predicted"/>
<dbReference type="InterPro" id="IPR038375">
    <property type="entry name" value="NDUFAF7_sf"/>
</dbReference>
<comment type="caution">
    <text evidence="3">The sequence shown here is derived from an EMBL/GenBank/DDBJ whole genome shotgun (WGS) entry which is preliminary data.</text>
</comment>
<keyword evidence="2" id="KW-0808">Transferase</keyword>
<reference evidence="3" key="1">
    <citation type="submission" date="2021-06" db="EMBL/GenBank/DDBJ databases">
        <authorList>
            <person name="Arsene-Ploetze F."/>
        </authorList>
    </citation>
    <scope>NUCLEOTIDE SEQUENCE</scope>
    <source>
        <strain evidence="3">SBRY1</strain>
    </source>
</reference>
<evidence type="ECO:0000256" key="1">
    <source>
        <dbReference type="ARBA" id="ARBA00022603"/>
    </source>
</evidence>
<dbReference type="SUPFAM" id="SSF53335">
    <property type="entry name" value="S-adenosyl-L-methionine-dependent methyltransferases"/>
    <property type="match status" value="1"/>
</dbReference>
<dbReference type="InterPro" id="IPR003788">
    <property type="entry name" value="NDUFAF7"/>
</dbReference>
<dbReference type="InterPro" id="IPR029063">
    <property type="entry name" value="SAM-dependent_MTases_sf"/>
</dbReference>
<dbReference type="EMBL" id="CAJVAX010000017">
    <property type="protein sequence ID" value="CAG7640068.1"/>
    <property type="molecule type" value="Genomic_DNA"/>
</dbReference>
<dbReference type="GO" id="GO:0032259">
    <property type="term" value="P:methylation"/>
    <property type="evidence" value="ECO:0007669"/>
    <property type="project" value="UniProtKB-KW"/>
</dbReference>
<accession>A0A9W4M9F5</accession>
<evidence type="ECO:0000256" key="2">
    <source>
        <dbReference type="ARBA" id="ARBA00022679"/>
    </source>
</evidence>
<evidence type="ECO:0000313" key="3">
    <source>
        <dbReference type="EMBL" id="CAG7640068.1"/>
    </source>
</evidence>
<dbReference type="GO" id="GO:0035243">
    <property type="term" value="F:protein-arginine omega-N symmetric methyltransferase activity"/>
    <property type="evidence" value="ECO:0007669"/>
    <property type="project" value="TreeGrafter"/>
</dbReference>
<dbReference type="PANTHER" id="PTHR12049:SF7">
    <property type="entry name" value="PROTEIN ARGININE METHYLTRANSFERASE NDUFAF7, MITOCHONDRIAL"/>
    <property type="match status" value="1"/>
</dbReference>
<dbReference type="Gene3D" id="3.40.50.12710">
    <property type="match status" value="1"/>
</dbReference>
<dbReference type="Pfam" id="PF02636">
    <property type="entry name" value="Methyltransf_28"/>
    <property type="match status" value="1"/>
</dbReference>